<comment type="caution">
    <text evidence="1">The sequence shown here is derived from an EMBL/GenBank/DDBJ whole genome shotgun (WGS) entry which is preliminary data.</text>
</comment>
<evidence type="ECO:0000313" key="2">
    <source>
        <dbReference type="Proteomes" id="UP000078397"/>
    </source>
</evidence>
<keyword evidence="2" id="KW-1185">Reference proteome</keyword>
<dbReference type="PANTHER" id="PTHR31126:SF1">
    <property type="entry name" value="TYROSINE SPECIFIC PROTEIN PHOSPHATASES DOMAIN-CONTAINING PROTEIN"/>
    <property type="match status" value="1"/>
</dbReference>
<sequence>MSDSRLLASLSRTSMQDAIDPDVLQEVLSKPPFISLPGVMNVRDLGAYTPGYIKPGVIYRSGTLDYMPEATRPLLRSQLGISKIFDYRRKAEAKQPLCDVEGIELLSCPFKDGQVEHVDVDLPSFVTTEGVVSKGYRDMYDVILDGYTTGYRKAFEALKTADENHAILYHCTGGKDRTGVLSALILDIMGAPASIIAEEYALTRIGHEPFRAKLGPAQILSFAGAGAEMANKDDLTAEDAWNVPGVRGLLTTNAEVMVDFMQRLKEKYGSAEGYLKEALGFGDDDVRQIRDNLKP</sequence>
<organism evidence="1 2">
    <name type="scientific">Pochonia chlamydosporia 170</name>
    <dbReference type="NCBI Taxonomy" id="1380566"/>
    <lineage>
        <taxon>Eukaryota</taxon>
        <taxon>Fungi</taxon>
        <taxon>Dikarya</taxon>
        <taxon>Ascomycota</taxon>
        <taxon>Pezizomycotina</taxon>
        <taxon>Sordariomycetes</taxon>
        <taxon>Hypocreomycetidae</taxon>
        <taxon>Hypocreales</taxon>
        <taxon>Clavicipitaceae</taxon>
        <taxon>Pochonia</taxon>
    </lineage>
</organism>
<dbReference type="SUPFAM" id="SSF52799">
    <property type="entry name" value="(Phosphotyrosine protein) phosphatases II"/>
    <property type="match status" value="1"/>
</dbReference>
<dbReference type="Pfam" id="PF13350">
    <property type="entry name" value="Y_phosphatase3"/>
    <property type="match status" value="1"/>
</dbReference>
<dbReference type="EMBL" id="LSBJ02000010">
    <property type="protein sequence ID" value="OAQ58594.1"/>
    <property type="molecule type" value="Genomic_DNA"/>
</dbReference>
<evidence type="ECO:0000313" key="1">
    <source>
        <dbReference type="EMBL" id="OAQ58594.1"/>
    </source>
</evidence>
<dbReference type="Proteomes" id="UP000078397">
    <property type="component" value="Unassembled WGS sequence"/>
</dbReference>
<dbReference type="PANTHER" id="PTHR31126">
    <property type="entry name" value="TYROSINE-PROTEIN PHOSPHATASE"/>
    <property type="match status" value="1"/>
</dbReference>
<dbReference type="GO" id="GO:0004721">
    <property type="term" value="F:phosphoprotein phosphatase activity"/>
    <property type="evidence" value="ECO:0007669"/>
    <property type="project" value="InterPro"/>
</dbReference>
<dbReference type="AlphaFoldDB" id="A0A179EZH1"/>
<dbReference type="RefSeq" id="XP_018136721.1">
    <property type="nucleotide sequence ID" value="XM_018288702.1"/>
</dbReference>
<name>A0A179EZH1_METCM</name>
<dbReference type="InterPro" id="IPR029021">
    <property type="entry name" value="Prot-tyrosine_phosphatase-like"/>
</dbReference>
<reference evidence="1 2" key="1">
    <citation type="journal article" date="2016" name="PLoS Pathog.">
        <title>Biosynthesis of antibiotic leucinostatins in bio-control fungus Purpureocillium lilacinum and their inhibition on phytophthora revealed by genome mining.</title>
        <authorList>
            <person name="Wang G."/>
            <person name="Liu Z."/>
            <person name="Lin R."/>
            <person name="Li E."/>
            <person name="Mao Z."/>
            <person name="Ling J."/>
            <person name="Yang Y."/>
            <person name="Yin W.B."/>
            <person name="Xie B."/>
        </authorList>
    </citation>
    <scope>NUCLEOTIDE SEQUENCE [LARGE SCALE GENOMIC DNA]</scope>
    <source>
        <strain evidence="1">170</strain>
    </source>
</reference>
<dbReference type="Gene3D" id="3.90.190.10">
    <property type="entry name" value="Protein tyrosine phosphatase superfamily"/>
    <property type="match status" value="1"/>
</dbReference>
<dbReference type="KEGG" id="pchm:VFPPC_10310"/>
<accession>A0A179EZH1</accession>
<gene>
    <name evidence="1" type="ORF">VFPPC_10310</name>
</gene>
<protein>
    <submittedName>
        <fullName evidence="1">Protein-tyrosine phosphatase, active site protein</fullName>
    </submittedName>
</protein>
<dbReference type="InterPro" id="IPR026893">
    <property type="entry name" value="Tyr/Ser_Pase_IphP-type"/>
</dbReference>
<dbReference type="OrthoDB" id="449382at2759"/>
<proteinExistence type="predicted"/>
<dbReference type="GeneID" id="28852696"/>